<organism evidence="1 2">
    <name type="scientific">Lasiodiplodia mahajangana</name>
    <dbReference type="NCBI Taxonomy" id="1108764"/>
    <lineage>
        <taxon>Eukaryota</taxon>
        <taxon>Fungi</taxon>
        <taxon>Dikarya</taxon>
        <taxon>Ascomycota</taxon>
        <taxon>Pezizomycotina</taxon>
        <taxon>Dothideomycetes</taxon>
        <taxon>Dothideomycetes incertae sedis</taxon>
        <taxon>Botryosphaeriales</taxon>
        <taxon>Botryosphaeriaceae</taxon>
        <taxon>Lasiodiplodia</taxon>
    </lineage>
</organism>
<protein>
    <submittedName>
        <fullName evidence="1">Uncharacterized protein</fullName>
    </submittedName>
</protein>
<sequence>MTLSENQIATILANPLSKELEQVRKQLHEHVEARSQDIVNLLNALTISTAASLLITPSGREFSLLCLTLRLQFRDRKLDIEKFKRLVDVTVANSPDTDVWAAVLDLFQLIEPPTTPPRSLPPTFVGTPVTVSSSRVENSETLDNVERDLFFEVRNCTFRDVEGFWEKFFNPESWQQDQRHIFDRMIAQRGENAWGFPPIPDEPSVWDWLCRLETEFLAGSANKLQNTKTPYQFKDRRGQIDVFFQAAAAEKPNELFKYKHVLVVGELKRTHDPGRFKADFLQLTRLVRNVFADQPTRRFVHAFSLSASTMELWIFDRSGPYSSGAFDLCREPEKFARALVGYATMDDNALGRDIFRQKQEGNYQVMLYDANSSSSSNNKERAVKLTREMVKQQAIVCRGTTCYETENNEVAKFSWASTKRELEVNHLKLAKVKGVQGVAKVVAYRQITTIAELRKGLRFLKPHPFQSNNTIFRNAAASTGKSTSTSGYKRKSSSKTLNSSSGLKKQRFNSRKSSLAHDLRKPSPDTTVEDLWEDRIFSCLVISPAGRIISQFETIKEMLESIRDAIRAHQSLYTLGGILHRDISSNNIIITNPETTDGFKGMLIDLDLAKVMNGAPKSGARQQTGTMQFIAIEVLHRADHTYRHDLESFFYVLLWMCARVAWTKPNWRGEKTEPENSLLLRWVMGDFGAIADAKLFHMLPDGFSRVLDEFPEAFNVVKPLCWELRRILFPQGKDGMTVLGTPPGPPDILYASIIEAYDKAISGIP</sequence>
<gene>
    <name evidence="1" type="ORF">O1611_g6198</name>
</gene>
<evidence type="ECO:0000313" key="2">
    <source>
        <dbReference type="Proteomes" id="UP001153332"/>
    </source>
</evidence>
<name>A0ACC2JJM5_9PEZI</name>
<dbReference type="Proteomes" id="UP001153332">
    <property type="component" value="Unassembled WGS sequence"/>
</dbReference>
<proteinExistence type="predicted"/>
<accession>A0ACC2JJM5</accession>
<keyword evidence="2" id="KW-1185">Reference proteome</keyword>
<evidence type="ECO:0000313" key="1">
    <source>
        <dbReference type="EMBL" id="KAJ8127438.1"/>
    </source>
</evidence>
<dbReference type="EMBL" id="JAPUUL010001426">
    <property type="protein sequence ID" value="KAJ8127438.1"/>
    <property type="molecule type" value="Genomic_DNA"/>
</dbReference>
<reference evidence="1" key="1">
    <citation type="submission" date="2022-12" db="EMBL/GenBank/DDBJ databases">
        <title>Genome Sequence of Lasiodiplodia mahajangana.</title>
        <authorList>
            <person name="Buettner E."/>
        </authorList>
    </citation>
    <scope>NUCLEOTIDE SEQUENCE</scope>
    <source>
        <strain evidence="1">VT137</strain>
    </source>
</reference>
<comment type="caution">
    <text evidence="1">The sequence shown here is derived from an EMBL/GenBank/DDBJ whole genome shotgun (WGS) entry which is preliminary data.</text>
</comment>